<accession>A0AAV5CNK6</accession>
<dbReference type="Pfam" id="PF00201">
    <property type="entry name" value="UDPGT"/>
    <property type="match status" value="1"/>
</dbReference>
<feature type="compositionally biased region" description="Low complexity" evidence="6">
    <location>
        <begin position="412"/>
        <end position="421"/>
    </location>
</feature>
<evidence type="ECO:0000256" key="3">
    <source>
        <dbReference type="ARBA" id="ARBA00022777"/>
    </source>
</evidence>
<keyword evidence="9" id="KW-1185">Reference proteome</keyword>
<sequence>MAMSIGEWTRGPAIGRGSSATVSLAVDHRTGAVFAVKSVAGAARAEELRREHSILQELDSPHVVRCLGLVGCDLFLEHAAGGSLADEIKRLDAGVEEGLIRYRARDVLLGLAHAHAVGVAHCDVKARNVLLAADGRAVLADFGCARRIGINDGKVMGGTPMFMAPEAARGEEQGPAADVWALGCTVVEMATGGGAPWWPRFSDPMAAMRHVAVSGEAPQCPRWMSEDAKDFLGRCFRRDPRERWTAEQLLRHPFVAAAAGDSNNSVPIVAGKEEPFVSPKSVLDQALWDDSTACVTAGASTTTATAPIDRVRELAAGAPVVPDWTWDATWITVHSEDDDVRSTLPEAELEQETSGRYAVAGSTSVAASASGNMTAVAEAVNSTAGDSYGDDAISSRSDSSARGSLFFSASSTSSTASSSSSVVHRHELQQRHQPLFLERDGRSQRQGGSMTWYGCGHRAGARAWAGRDSETGLSIHPSRRRQCKTERAAWKAPRSVLFVSLRTVAAIDAREFAELARGLAGSNRPFLWVVRPSLVRDTSGELLHLPVNVVEEEETHGGRGRVVPWAPQDEVLAHPAVGAFLTQNGWNSTVEAVSEGVPMICCPYFGDQLGTARYVCGG</sequence>
<feature type="binding site" evidence="5">
    <location>
        <position position="37"/>
    </location>
    <ligand>
        <name>ATP</name>
        <dbReference type="ChEBI" id="CHEBI:30616"/>
    </ligand>
</feature>
<dbReference type="PANTHER" id="PTHR48011">
    <property type="entry name" value="CCR4-NOT TRANSCRIPTIONAL COMPLEX SUBUNIT CAF120-RELATED"/>
    <property type="match status" value="1"/>
</dbReference>
<evidence type="ECO:0000313" key="8">
    <source>
        <dbReference type="EMBL" id="GJM99643.1"/>
    </source>
</evidence>
<evidence type="ECO:0000256" key="6">
    <source>
        <dbReference type="SAM" id="MobiDB-lite"/>
    </source>
</evidence>
<dbReference type="Gene3D" id="1.10.510.10">
    <property type="entry name" value="Transferase(Phosphotransferase) domain 1"/>
    <property type="match status" value="1"/>
</dbReference>
<dbReference type="InterPro" id="IPR052751">
    <property type="entry name" value="Plant_MAPKKK"/>
</dbReference>
<dbReference type="InterPro" id="IPR002213">
    <property type="entry name" value="UDP_glucos_trans"/>
</dbReference>
<proteinExistence type="predicted"/>
<dbReference type="InterPro" id="IPR011009">
    <property type="entry name" value="Kinase-like_dom_sf"/>
</dbReference>
<evidence type="ECO:0000256" key="5">
    <source>
        <dbReference type="PROSITE-ProRule" id="PRU10141"/>
    </source>
</evidence>
<dbReference type="InterPro" id="IPR000719">
    <property type="entry name" value="Prot_kinase_dom"/>
</dbReference>
<reference evidence="8" key="1">
    <citation type="journal article" date="2018" name="DNA Res.">
        <title>Multiple hybrid de novo genome assembly of finger millet, an orphan allotetraploid crop.</title>
        <authorList>
            <person name="Hatakeyama M."/>
            <person name="Aluri S."/>
            <person name="Balachadran M.T."/>
            <person name="Sivarajan S.R."/>
            <person name="Patrignani A."/>
            <person name="Gruter S."/>
            <person name="Poveda L."/>
            <person name="Shimizu-Inatsugi R."/>
            <person name="Baeten J."/>
            <person name="Francoijs K.J."/>
            <person name="Nataraja K.N."/>
            <person name="Reddy Y.A.N."/>
            <person name="Phadnis S."/>
            <person name="Ravikumar R.L."/>
            <person name="Schlapbach R."/>
            <person name="Sreeman S.M."/>
            <person name="Shimizu K.K."/>
        </authorList>
    </citation>
    <scope>NUCLEOTIDE SEQUENCE</scope>
</reference>
<dbReference type="PROSITE" id="PS00107">
    <property type="entry name" value="PROTEIN_KINASE_ATP"/>
    <property type="match status" value="1"/>
</dbReference>
<dbReference type="SUPFAM" id="SSF53756">
    <property type="entry name" value="UDP-Glycosyltransferase/glycogen phosphorylase"/>
    <property type="match status" value="1"/>
</dbReference>
<keyword evidence="3" id="KW-0418">Kinase</keyword>
<keyword evidence="1" id="KW-0808">Transferase</keyword>
<dbReference type="EMBL" id="BQKI01000007">
    <property type="protein sequence ID" value="GJM99643.1"/>
    <property type="molecule type" value="Genomic_DNA"/>
</dbReference>
<dbReference type="InterPro" id="IPR008271">
    <property type="entry name" value="Ser/Thr_kinase_AS"/>
</dbReference>
<evidence type="ECO:0000313" key="9">
    <source>
        <dbReference type="Proteomes" id="UP001054889"/>
    </source>
</evidence>
<organism evidence="8 9">
    <name type="scientific">Eleusine coracana subsp. coracana</name>
    <dbReference type="NCBI Taxonomy" id="191504"/>
    <lineage>
        <taxon>Eukaryota</taxon>
        <taxon>Viridiplantae</taxon>
        <taxon>Streptophyta</taxon>
        <taxon>Embryophyta</taxon>
        <taxon>Tracheophyta</taxon>
        <taxon>Spermatophyta</taxon>
        <taxon>Magnoliopsida</taxon>
        <taxon>Liliopsida</taxon>
        <taxon>Poales</taxon>
        <taxon>Poaceae</taxon>
        <taxon>PACMAD clade</taxon>
        <taxon>Chloridoideae</taxon>
        <taxon>Cynodonteae</taxon>
        <taxon>Eleusininae</taxon>
        <taxon>Eleusine</taxon>
    </lineage>
</organism>
<dbReference type="CDD" id="cd03784">
    <property type="entry name" value="GT1_Gtf-like"/>
    <property type="match status" value="1"/>
</dbReference>
<name>A0AAV5CNK6_ELECO</name>
<keyword evidence="2 5" id="KW-0547">Nucleotide-binding</keyword>
<dbReference type="GO" id="GO:0007165">
    <property type="term" value="P:signal transduction"/>
    <property type="evidence" value="ECO:0007669"/>
    <property type="project" value="TreeGrafter"/>
</dbReference>
<dbReference type="Pfam" id="PF00069">
    <property type="entry name" value="Pkinase"/>
    <property type="match status" value="1"/>
</dbReference>
<comment type="caution">
    <text evidence="8">The sequence shown here is derived from an EMBL/GenBank/DDBJ whole genome shotgun (WGS) entry which is preliminary data.</text>
</comment>
<dbReference type="Gene3D" id="3.40.50.2000">
    <property type="entry name" value="Glycogen Phosphorylase B"/>
    <property type="match status" value="1"/>
</dbReference>
<feature type="domain" description="Protein kinase" evidence="7">
    <location>
        <begin position="8"/>
        <end position="255"/>
    </location>
</feature>
<protein>
    <recommendedName>
        <fullName evidence="7">Protein kinase domain-containing protein</fullName>
    </recommendedName>
</protein>
<evidence type="ECO:0000256" key="2">
    <source>
        <dbReference type="ARBA" id="ARBA00022741"/>
    </source>
</evidence>
<dbReference type="SUPFAM" id="SSF56112">
    <property type="entry name" value="Protein kinase-like (PK-like)"/>
    <property type="match status" value="1"/>
</dbReference>
<dbReference type="SMART" id="SM00220">
    <property type="entry name" value="S_TKc"/>
    <property type="match status" value="1"/>
</dbReference>
<keyword evidence="4 5" id="KW-0067">ATP-binding</keyword>
<dbReference type="GO" id="GO:0005524">
    <property type="term" value="F:ATP binding"/>
    <property type="evidence" value="ECO:0007669"/>
    <property type="project" value="UniProtKB-UniRule"/>
</dbReference>
<dbReference type="PANTHER" id="PTHR48011:SF24">
    <property type="entry name" value="PROTEIN KINASE DOMAIN-CONTAINING PROTEIN"/>
    <property type="match status" value="1"/>
</dbReference>
<dbReference type="InterPro" id="IPR017441">
    <property type="entry name" value="Protein_kinase_ATP_BS"/>
</dbReference>
<evidence type="ECO:0000259" key="7">
    <source>
        <dbReference type="PROSITE" id="PS50011"/>
    </source>
</evidence>
<dbReference type="PROSITE" id="PS00108">
    <property type="entry name" value="PROTEIN_KINASE_ST"/>
    <property type="match status" value="1"/>
</dbReference>
<evidence type="ECO:0000256" key="1">
    <source>
        <dbReference type="ARBA" id="ARBA00022679"/>
    </source>
</evidence>
<feature type="region of interest" description="Disordered" evidence="6">
    <location>
        <begin position="412"/>
        <end position="451"/>
    </location>
</feature>
<reference evidence="8" key="2">
    <citation type="submission" date="2021-12" db="EMBL/GenBank/DDBJ databases">
        <title>Resequencing data analysis of finger millet.</title>
        <authorList>
            <person name="Hatakeyama M."/>
            <person name="Aluri S."/>
            <person name="Balachadran M.T."/>
            <person name="Sivarajan S.R."/>
            <person name="Poveda L."/>
            <person name="Shimizu-Inatsugi R."/>
            <person name="Schlapbach R."/>
            <person name="Sreeman S.M."/>
            <person name="Shimizu K.K."/>
        </authorList>
    </citation>
    <scope>NUCLEOTIDE SEQUENCE</scope>
</reference>
<dbReference type="Proteomes" id="UP001054889">
    <property type="component" value="Unassembled WGS sequence"/>
</dbReference>
<feature type="region of interest" description="Disordered" evidence="6">
    <location>
        <begin position="337"/>
        <end position="356"/>
    </location>
</feature>
<dbReference type="PROSITE" id="PS50011">
    <property type="entry name" value="PROTEIN_KINASE_DOM"/>
    <property type="match status" value="1"/>
</dbReference>
<dbReference type="GO" id="GO:0004672">
    <property type="term" value="F:protein kinase activity"/>
    <property type="evidence" value="ECO:0007669"/>
    <property type="project" value="InterPro"/>
</dbReference>
<dbReference type="CDD" id="cd06606">
    <property type="entry name" value="STKc_MAPKKK"/>
    <property type="match status" value="1"/>
</dbReference>
<gene>
    <name evidence="8" type="primary">ga16764</name>
    <name evidence="8" type="ORF">PR202_ga16764</name>
</gene>
<evidence type="ECO:0000256" key="4">
    <source>
        <dbReference type="ARBA" id="ARBA00022840"/>
    </source>
</evidence>
<dbReference type="AlphaFoldDB" id="A0AAV5CNK6"/>
<dbReference type="GO" id="GO:0008194">
    <property type="term" value="F:UDP-glycosyltransferase activity"/>
    <property type="evidence" value="ECO:0007669"/>
    <property type="project" value="InterPro"/>
</dbReference>